<dbReference type="EMBL" id="FO203431">
    <property type="protein sequence ID" value="CCH87980.1"/>
    <property type="molecule type" value="Genomic_DNA"/>
</dbReference>
<keyword evidence="2" id="KW-1185">Reference proteome</keyword>
<name>I4EX67_MODI5</name>
<proteinExistence type="predicted"/>
<dbReference type="HOGENOM" id="CLU_1336242_0_0_11"/>
<dbReference type="AlphaFoldDB" id="I4EX67"/>
<dbReference type="eggNOG" id="COG3832">
    <property type="taxonomic scope" value="Bacteria"/>
</dbReference>
<accession>I4EX67</accession>
<dbReference type="KEGG" id="mmar:MODMU_2551"/>
<evidence type="ECO:0008006" key="3">
    <source>
        <dbReference type="Google" id="ProtNLM"/>
    </source>
</evidence>
<organism evidence="1 2">
    <name type="scientific">Modestobacter italicus (strain DSM 44449 / CECT 9708 / BC 501)</name>
    <dbReference type="NCBI Taxonomy" id="2732864"/>
    <lineage>
        <taxon>Bacteria</taxon>
        <taxon>Bacillati</taxon>
        <taxon>Actinomycetota</taxon>
        <taxon>Actinomycetes</taxon>
        <taxon>Geodermatophilales</taxon>
        <taxon>Geodermatophilaceae</taxon>
        <taxon>Modestobacter</taxon>
    </lineage>
</organism>
<evidence type="ECO:0000313" key="1">
    <source>
        <dbReference type="EMBL" id="CCH87980.1"/>
    </source>
</evidence>
<reference evidence="1 2" key="1">
    <citation type="journal article" date="2012" name="J. Bacteriol.">
        <title>Genome Sequence of Radiation-Resistant Modestobacter marinus Strain BC501, a Representative Actinobacterium That Thrives on Calcareous Stone Surfaces.</title>
        <authorList>
            <person name="Normand P."/>
            <person name="Gury J."/>
            <person name="Pujic P."/>
            <person name="Chouaia B."/>
            <person name="Crotti E."/>
            <person name="Brusetti L."/>
            <person name="Daffonchio D."/>
            <person name="Vacherie B."/>
            <person name="Barbe V."/>
            <person name="Medigue C."/>
            <person name="Calteau A."/>
            <person name="Ghodhbane-Gtari F."/>
            <person name="Essoussi I."/>
            <person name="Nouioui I."/>
            <person name="Abbassi-Ghozzi I."/>
            <person name="Gtari M."/>
        </authorList>
    </citation>
    <scope>NUCLEOTIDE SEQUENCE [LARGE SCALE GENOMIC DNA]</scope>
    <source>
        <strain evidence="2">BC 501</strain>
    </source>
</reference>
<sequence length="205" mass="22844">MLVVDWTESVAMRLAGLALDPRGRLTDDLVTPIAVRGAIAVEMVLRDRLTDVADSVELDASPTHFAPADRWVTDWVGAGGTLRDALVRPGVDQYDLRDEHLRLGSWTERPRRWVGRQPYVDHRSERTARDEELPQRVASLRDPRDAALLCIAWPLGLLGMPRTFPEDEQLATTGPARWVVELTVDLVHRARIGWFLGAADTVGPG</sequence>
<protein>
    <recommendedName>
        <fullName evidence="3">Golgi phosphoprotein 3</fullName>
    </recommendedName>
</protein>
<dbReference type="STRING" id="477641.MODMU_2551"/>
<evidence type="ECO:0000313" key="2">
    <source>
        <dbReference type="Proteomes" id="UP000006461"/>
    </source>
</evidence>
<gene>
    <name evidence="1" type="ordered locus">MODMU_2551</name>
</gene>
<dbReference type="Proteomes" id="UP000006461">
    <property type="component" value="Chromosome"/>
</dbReference>